<keyword evidence="1" id="KW-0963">Cytoplasm</keyword>
<dbReference type="PANTHER" id="PTHR12399">
    <property type="entry name" value="EUKARYOTIC TRANSLATION INITIATION FACTOR 3 SUBUNIT 7"/>
    <property type="match status" value="1"/>
</dbReference>
<proteinExistence type="predicted"/>
<dbReference type="OrthoDB" id="16538at2759"/>
<keyword evidence="2 6" id="KW-0396">Initiation factor</keyword>
<dbReference type="STRING" id="67003.A0A1X0P1D0"/>
<keyword evidence="7" id="KW-1185">Reference proteome</keyword>
<dbReference type="PANTHER" id="PTHR12399:SF0">
    <property type="entry name" value="EUKARYOTIC TRANSLATION INITIATION FACTOR 3 SUBUNIT D"/>
    <property type="match status" value="1"/>
</dbReference>
<dbReference type="PIRSF" id="PIRSF016281">
    <property type="entry name" value="EIF-3_zeta"/>
    <property type="match status" value="1"/>
</dbReference>
<gene>
    <name evidence="6" type="ORF">TM35_000071800</name>
</gene>
<evidence type="ECO:0000256" key="3">
    <source>
        <dbReference type="ARBA" id="ARBA00022884"/>
    </source>
</evidence>
<dbReference type="GO" id="GO:0005852">
    <property type="term" value="C:eukaryotic translation initiation factor 3 complex"/>
    <property type="evidence" value="ECO:0007669"/>
    <property type="project" value="InterPro"/>
</dbReference>
<name>A0A1X0P1D0_9TRYP</name>
<dbReference type="AlphaFoldDB" id="A0A1X0P1D0"/>
<dbReference type="VEuPathDB" id="TriTrypDB:TM35_000071800"/>
<evidence type="ECO:0000256" key="2">
    <source>
        <dbReference type="ARBA" id="ARBA00022540"/>
    </source>
</evidence>
<sequence length="508" mass="58160">MGFDLPEIYVNAPFSWGPPAREMTVDGVPVRLYQKTDPLPPSDWLEVMAAREERAREARQFTVVKDENRVKALRNVHAKERRNFGPERRFTKRPQNPRNNFTKKTKRNLTLLPDTIRVPTDVRILAEFTQAELAKMQNLQDVPTVADISIHNRPPIYNNNMDTASCKASIRLDEESAARQEFVRSNTLEDTVFRDILKKETHGTHPIIVTTDEVLALIMTCSRSVHPWHVEFFRYGRIVFITKAENSNIEMQWVGETADSSRRPTENDPIESERITSLGVESTKANNAFVAQACTKSRYQMKCEKNPFPNTQPRMYRYRRYVMHGDSEDRYDLLVRCEVDAVQNDKYLRLFGLLEQCTDGVSSEWRKTLDAQGAKWTSDEYRRNAQKMARWVSLCHLSGALMKIGFVSRCLKSNGTLDPTKHEVLATHTKDPGPLAAQLGIKIANMWAIADAIILSFLKQQEFKDAELIKKSGENSILLIGHTGDDDDDDDDDGDDDDDDDDDDEDDE</sequence>
<comment type="caution">
    <text evidence="6">The sequence shown here is derived from an EMBL/GenBank/DDBJ whole genome shotgun (WGS) entry which is preliminary data.</text>
</comment>
<organism evidence="6 7">
    <name type="scientific">Trypanosoma theileri</name>
    <dbReference type="NCBI Taxonomy" id="67003"/>
    <lineage>
        <taxon>Eukaryota</taxon>
        <taxon>Discoba</taxon>
        <taxon>Euglenozoa</taxon>
        <taxon>Kinetoplastea</taxon>
        <taxon>Metakinetoplastina</taxon>
        <taxon>Trypanosomatida</taxon>
        <taxon>Trypanosomatidae</taxon>
        <taxon>Trypanosoma</taxon>
    </lineage>
</organism>
<dbReference type="RefSeq" id="XP_028884822.1">
    <property type="nucleotide sequence ID" value="XM_029023626.1"/>
</dbReference>
<evidence type="ECO:0000256" key="4">
    <source>
        <dbReference type="ARBA" id="ARBA00022917"/>
    </source>
</evidence>
<dbReference type="GO" id="GO:0003743">
    <property type="term" value="F:translation initiation factor activity"/>
    <property type="evidence" value="ECO:0007669"/>
    <property type="project" value="UniProtKB-KW"/>
</dbReference>
<reference evidence="6 7" key="1">
    <citation type="submission" date="2017-03" db="EMBL/GenBank/DDBJ databases">
        <title>An alternative strategy for trypanosome survival in the mammalian bloodstream revealed through genome and transcriptome analysis of the ubiquitous bovine parasite Trypanosoma (Megatrypanum) theileri.</title>
        <authorList>
            <person name="Kelly S."/>
            <person name="Ivens A."/>
            <person name="Mott A."/>
            <person name="O'Neill E."/>
            <person name="Emms D."/>
            <person name="Macleod O."/>
            <person name="Voorheis P."/>
            <person name="Matthews J."/>
            <person name="Matthews K."/>
            <person name="Carrington M."/>
        </authorList>
    </citation>
    <scope>NUCLEOTIDE SEQUENCE [LARGE SCALE GENOMIC DNA]</scope>
    <source>
        <strain evidence="6">Edinburgh</strain>
    </source>
</reference>
<keyword evidence="3" id="KW-0694">RNA-binding</keyword>
<dbReference type="InterPro" id="IPR007783">
    <property type="entry name" value="eIF3d"/>
</dbReference>
<evidence type="ECO:0000256" key="5">
    <source>
        <dbReference type="SAM" id="MobiDB-lite"/>
    </source>
</evidence>
<evidence type="ECO:0000313" key="7">
    <source>
        <dbReference type="Proteomes" id="UP000192257"/>
    </source>
</evidence>
<evidence type="ECO:0000313" key="6">
    <source>
        <dbReference type="EMBL" id="ORC90756.1"/>
    </source>
</evidence>
<evidence type="ECO:0000256" key="1">
    <source>
        <dbReference type="ARBA" id="ARBA00022490"/>
    </source>
</evidence>
<protein>
    <submittedName>
        <fullName evidence="6">Eukaryotic translation initiation factor 3 subunit 7-like protein</fullName>
    </submittedName>
</protein>
<accession>A0A1X0P1D0</accession>
<feature type="region of interest" description="Disordered" evidence="5">
    <location>
        <begin position="479"/>
        <end position="508"/>
    </location>
</feature>
<dbReference type="Proteomes" id="UP000192257">
    <property type="component" value="Unassembled WGS sequence"/>
</dbReference>
<dbReference type="GO" id="GO:0003723">
    <property type="term" value="F:RNA binding"/>
    <property type="evidence" value="ECO:0007669"/>
    <property type="project" value="UniProtKB-KW"/>
</dbReference>
<dbReference type="EMBL" id="NBCO01000007">
    <property type="protein sequence ID" value="ORC90756.1"/>
    <property type="molecule type" value="Genomic_DNA"/>
</dbReference>
<feature type="compositionally biased region" description="Acidic residues" evidence="5">
    <location>
        <begin position="485"/>
        <end position="508"/>
    </location>
</feature>
<dbReference type="Pfam" id="PF05091">
    <property type="entry name" value="eIF-3_zeta"/>
    <property type="match status" value="1"/>
</dbReference>
<dbReference type="GeneID" id="39983406"/>
<keyword evidence="4" id="KW-0648">Protein biosynthesis</keyword>